<dbReference type="SUPFAM" id="SSF111369">
    <property type="entry name" value="HlyD-like secretion proteins"/>
    <property type="match status" value="1"/>
</dbReference>
<dbReference type="FunFam" id="2.40.30.170:FF:000010">
    <property type="entry name" value="Efflux RND transporter periplasmic adaptor subunit"/>
    <property type="match status" value="1"/>
</dbReference>
<name>A0A4V2UWA2_9GAMM</name>
<dbReference type="OrthoDB" id="9783047at2"/>
<reference evidence="5 6" key="1">
    <citation type="submission" date="2019-03" db="EMBL/GenBank/DDBJ databases">
        <title>Genomic Encyclopedia of Type Strains, Phase IV (KMG-IV): sequencing the most valuable type-strain genomes for metagenomic binning, comparative biology and taxonomic classification.</title>
        <authorList>
            <person name="Goeker M."/>
        </authorList>
    </citation>
    <scope>NUCLEOTIDE SEQUENCE [LARGE SCALE GENOMIC DNA]</scope>
    <source>
        <strain evidence="5 6">DSM 21944</strain>
    </source>
</reference>
<keyword evidence="6" id="KW-1185">Reference proteome</keyword>
<sequence>MTPRNARPEKKPSTTKRMIIMLILAGVLLGGLFAVKAMMSAGMNQFFDNMPQPAVAVTATEVVQRTWPQSLDAVGTLVAVNGTDVTTESPGVIRTIRFESGQRVKKGDLLLQLDATAESATLASMEAALKLAITQRDRYRELFSTRQAVARADLDQRESEAERLQADVAAQRALIARKSIRAPFDGVLGIRKVNLGQYINPGDAIVSLQMLDPIHLNFSLPEQEVSRVSVGQAVTATVDALQGQRFNGTITAIESQVDASTRNFLVQATLENPDEVLRPGTFARVSSDLGEALTALAVPQTAVTFNPYGNSVFVITEVARQPGETDMMGNPLVGNKLVAQQRFIRTGATRGDLVAVVEGLDVGERVATSGLLKLRNDAEVTINNKVQPSAEESPEPANR</sequence>
<dbReference type="GO" id="GO:0015562">
    <property type="term" value="F:efflux transmembrane transporter activity"/>
    <property type="evidence" value="ECO:0007669"/>
    <property type="project" value="TreeGrafter"/>
</dbReference>
<accession>A0A4V2UWA2</accession>
<dbReference type="PANTHER" id="PTHR30469">
    <property type="entry name" value="MULTIDRUG RESISTANCE PROTEIN MDTA"/>
    <property type="match status" value="1"/>
</dbReference>
<comment type="similarity">
    <text evidence="1">Belongs to the membrane fusion protein (MFP) (TC 8.A.1) family.</text>
</comment>
<evidence type="ECO:0000259" key="3">
    <source>
        <dbReference type="Pfam" id="PF25954"/>
    </source>
</evidence>
<evidence type="ECO:0000313" key="5">
    <source>
        <dbReference type="EMBL" id="TCS98907.1"/>
    </source>
</evidence>
<dbReference type="EMBL" id="SMAF01000007">
    <property type="protein sequence ID" value="TCS98907.1"/>
    <property type="molecule type" value="Genomic_DNA"/>
</dbReference>
<dbReference type="PANTHER" id="PTHR30469:SF11">
    <property type="entry name" value="BLL4320 PROTEIN"/>
    <property type="match status" value="1"/>
</dbReference>
<dbReference type="RefSeq" id="WP_132577346.1">
    <property type="nucleotide sequence ID" value="NZ_JBHLWF010000032.1"/>
</dbReference>
<feature type="coiled-coil region" evidence="2">
    <location>
        <begin position="147"/>
        <end position="174"/>
    </location>
</feature>
<comment type="caution">
    <text evidence="5">The sequence shown here is derived from an EMBL/GenBank/DDBJ whole genome shotgun (WGS) entry which is preliminary data.</text>
</comment>
<evidence type="ECO:0000259" key="4">
    <source>
        <dbReference type="Pfam" id="PF25973"/>
    </source>
</evidence>
<dbReference type="Gene3D" id="2.40.30.170">
    <property type="match status" value="1"/>
</dbReference>
<dbReference type="InterPro" id="IPR058792">
    <property type="entry name" value="Beta-barrel_RND_2"/>
</dbReference>
<protein>
    <submittedName>
        <fullName evidence="5">Membrane fusion protein (Multidrug efflux system)</fullName>
    </submittedName>
</protein>
<dbReference type="Pfam" id="PF25954">
    <property type="entry name" value="Beta-barrel_RND_2"/>
    <property type="match status" value="1"/>
</dbReference>
<dbReference type="Gene3D" id="2.40.420.20">
    <property type="match status" value="1"/>
</dbReference>
<evidence type="ECO:0000313" key="6">
    <source>
        <dbReference type="Proteomes" id="UP000294599"/>
    </source>
</evidence>
<gene>
    <name evidence="5" type="ORF">EDC25_107104</name>
</gene>
<feature type="domain" description="CzcB-like barrel-sandwich hybrid" evidence="4">
    <location>
        <begin position="84"/>
        <end position="206"/>
    </location>
</feature>
<dbReference type="InterPro" id="IPR006143">
    <property type="entry name" value="RND_pump_MFP"/>
</dbReference>
<proteinExistence type="inferred from homology"/>
<dbReference type="Gene3D" id="2.40.50.100">
    <property type="match status" value="1"/>
</dbReference>
<dbReference type="InterPro" id="IPR058647">
    <property type="entry name" value="BSH_CzcB-like"/>
</dbReference>
<dbReference type="AlphaFoldDB" id="A0A4V2UWA2"/>
<keyword evidence="2" id="KW-0175">Coiled coil</keyword>
<dbReference type="GO" id="GO:1990281">
    <property type="term" value="C:efflux pump complex"/>
    <property type="evidence" value="ECO:0007669"/>
    <property type="project" value="TreeGrafter"/>
</dbReference>
<evidence type="ECO:0000256" key="1">
    <source>
        <dbReference type="ARBA" id="ARBA00009477"/>
    </source>
</evidence>
<organism evidence="5 6">
    <name type="scientific">Pseudofulvimonas gallinarii</name>
    <dbReference type="NCBI Taxonomy" id="634155"/>
    <lineage>
        <taxon>Bacteria</taxon>
        <taxon>Pseudomonadati</taxon>
        <taxon>Pseudomonadota</taxon>
        <taxon>Gammaproteobacteria</taxon>
        <taxon>Lysobacterales</taxon>
        <taxon>Rhodanobacteraceae</taxon>
        <taxon>Pseudofulvimonas</taxon>
    </lineage>
</organism>
<dbReference type="Pfam" id="PF25973">
    <property type="entry name" value="BSH_CzcB"/>
    <property type="match status" value="1"/>
</dbReference>
<feature type="domain" description="CusB-like beta-barrel" evidence="3">
    <location>
        <begin position="216"/>
        <end position="286"/>
    </location>
</feature>
<dbReference type="NCBIfam" id="TIGR01730">
    <property type="entry name" value="RND_mfp"/>
    <property type="match status" value="1"/>
</dbReference>
<dbReference type="Gene3D" id="1.10.287.470">
    <property type="entry name" value="Helix hairpin bin"/>
    <property type="match status" value="1"/>
</dbReference>
<dbReference type="Proteomes" id="UP000294599">
    <property type="component" value="Unassembled WGS sequence"/>
</dbReference>
<evidence type="ECO:0000256" key="2">
    <source>
        <dbReference type="SAM" id="Coils"/>
    </source>
</evidence>